<organism evidence="3">
    <name type="scientific">viral metagenome</name>
    <dbReference type="NCBI Taxonomy" id="1070528"/>
    <lineage>
        <taxon>unclassified sequences</taxon>
        <taxon>metagenomes</taxon>
        <taxon>organismal metagenomes</taxon>
    </lineage>
</organism>
<sequence>MSEELVWHEQQENILKKWGEIGSSYRFMHDRAFLYYEKQNFRFALPVIVISTITGTANFAQSSFPAAWQPYVPLFAGFLNLTAGLVTTIAQFLRVSELLEGHRSASIAYSKFSRNISVELSLPTDERSCGGREFIANSRIEIDRLIEQSPNIPLHIVKLFGKKFKDTTFIKPDILEITGVEVYKDDGKLQLLKEKQEFEKKEMELKILKEKKQYDEDLVKKIRDDEEKRSKEFENKLNERMLLEKKNIKNSVKLRAVEKKKKIGISSINKSMSSLIKKLEKADNNNAMVTPESSETDEESSNEPSPKSHVIDIPVTIVEENEVIISDNDPNEMKEVDFSNNSL</sequence>
<feature type="region of interest" description="Disordered" evidence="1">
    <location>
        <begin position="282"/>
        <end position="313"/>
    </location>
</feature>
<keyword evidence="2" id="KW-0472">Membrane</keyword>
<name>A0A6C0FCJ6_9ZZZZ</name>
<protein>
    <recommendedName>
        <fullName evidence="4">SMODS and SLOG-associating 2TM effector domain-containing protein</fullName>
    </recommendedName>
</protein>
<proteinExistence type="predicted"/>
<dbReference type="NCBIfam" id="NF033632">
    <property type="entry name" value="SLATT_4"/>
    <property type="match status" value="1"/>
</dbReference>
<evidence type="ECO:0008006" key="4">
    <source>
        <dbReference type="Google" id="ProtNLM"/>
    </source>
</evidence>
<keyword evidence="2" id="KW-0812">Transmembrane</keyword>
<feature type="region of interest" description="Disordered" evidence="1">
    <location>
        <begin position="324"/>
        <end position="343"/>
    </location>
</feature>
<evidence type="ECO:0000256" key="2">
    <source>
        <dbReference type="SAM" id="Phobius"/>
    </source>
</evidence>
<evidence type="ECO:0000256" key="1">
    <source>
        <dbReference type="SAM" id="MobiDB-lite"/>
    </source>
</evidence>
<dbReference type="EMBL" id="MN738801">
    <property type="protein sequence ID" value="QHT37610.1"/>
    <property type="molecule type" value="Genomic_DNA"/>
</dbReference>
<feature type="transmembrane region" description="Helical" evidence="2">
    <location>
        <begin position="41"/>
        <end position="60"/>
    </location>
</feature>
<accession>A0A6C0FCJ6</accession>
<evidence type="ECO:0000313" key="3">
    <source>
        <dbReference type="EMBL" id="QHT37610.1"/>
    </source>
</evidence>
<dbReference type="AlphaFoldDB" id="A0A6C0FCJ6"/>
<reference evidence="3" key="1">
    <citation type="journal article" date="2020" name="Nature">
        <title>Giant virus diversity and host interactions through global metagenomics.</title>
        <authorList>
            <person name="Schulz F."/>
            <person name="Roux S."/>
            <person name="Paez-Espino D."/>
            <person name="Jungbluth S."/>
            <person name="Walsh D.A."/>
            <person name="Denef V.J."/>
            <person name="McMahon K.D."/>
            <person name="Konstantinidis K.T."/>
            <person name="Eloe-Fadrosh E.A."/>
            <person name="Kyrpides N.C."/>
            <person name="Woyke T."/>
        </authorList>
    </citation>
    <scope>NUCLEOTIDE SEQUENCE</scope>
    <source>
        <strain evidence="3">GVMAG-S-ERX555997-44</strain>
    </source>
</reference>
<keyword evidence="2" id="KW-1133">Transmembrane helix</keyword>
<feature type="transmembrane region" description="Helical" evidence="2">
    <location>
        <begin position="72"/>
        <end position="93"/>
    </location>
</feature>